<dbReference type="EMBL" id="AXZL01000059">
    <property type="protein sequence ID" value="ESE41834.1"/>
    <property type="molecule type" value="Genomic_DNA"/>
</dbReference>
<dbReference type="Proteomes" id="UP000017548">
    <property type="component" value="Unassembled WGS sequence"/>
</dbReference>
<feature type="chain" id="PRO_5046730184" evidence="1">
    <location>
        <begin position="31"/>
        <end position="389"/>
    </location>
</feature>
<accession>A0ABP2Z4Z0</accession>
<protein>
    <submittedName>
        <fullName evidence="2">Sel1 repeat family</fullName>
    </submittedName>
</protein>
<dbReference type="SUPFAM" id="SSF81901">
    <property type="entry name" value="HCP-like"/>
    <property type="match status" value="1"/>
</dbReference>
<keyword evidence="1" id="KW-0732">Signal</keyword>
<reference evidence="2 3" key="1">
    <citation type="journal article" date="2013" name="Genome Announc.">
        <title>Draft Genome Sequence of Shewanella decolorationis S12, a Dye-Degrading Bacterium Isolated from a Wastewater Treatment Plant.</title>
        <authorList>
            <person name="Xu M."/>
            <person name="Fang Y."/>
            <person name="Liu J."/>
            <person name="Chen X."/>
            <person name="Sun G."/>
            <person name="Guo J."/>
            <person name="Hua Z."/>
            <person name="Tu Q."/>
            <person name="Wu L."/>
            <person name="Zhou J."/>
            <person name="Liu X."/>
        </authorList>
    </citation>
    <scope>NUCLEOTIDE SEQUENCE [LARGE SCALE GENOMIC DNA]</scope>
    <source>
        <strain evidence="2 3">S12</strain>
    </source>
</reference>
<dbReference type="SMART" id="SM00671">
    <property type="entry name" value="SEL1"/>
    <property type="match status" value="2"/>
</dbReference>
<dbReference type="RefSeq" id="WP_023266613.1">
    <property type="nucleotide sequence ID" value="NZ_AXZL01000059.1"/>
</dbReference>
<name>A0ABP2Z4Z0_9GAMM</name>
<evidence type="ECO:0000313" key="2">
    <source>
        <dbReference type="EMBL" id="ESE41834.1"/>
    </source>
</evidence>
<feature type="signal peptide" evidence="1">
    <location>
        <begin position="1"/>
        <end position="30"/>
    </location>
</feature>
<proteinExistence type="predicted"/>
<gene>
    <name evidence="2" type="ORF">SHD_1544</name>
</gene>
<organism evidence="2 3">
    <name type="scientific">Shewanella decolorationis S12</name>
    <dbReference type="NCBI Taxonomy" id="1353536"/>
    <lineage>
        <taxon>Bacteria</taxon>
        <taxon>Pseudomonadati</taxon>
        <taxon>Pseudomonadota</taxon>
        <taxon>Gammaproteobacteria</taxon>
        <taxon>Alteromonadales</taxon>
        <taxon>Shewanellaceae</taxon>
        <taxon>Shewanella</taxon>
    </lineage>
</organism>
<dbReference type="Gene3D" id="1.25.40.10">
    <property type="entry name" value="Tetratricopeptide repeat domain"/>
    <property type="match status" value="1"/>
</dbReference>
<sequence length="389" mass="44457">MTASSMKIKGLPQCFGCLLLLLAMSSSAYAAHESTNPLDKNSASFQQAYALLQQNGASLDLELFEKHPVEYQAYLLGSYSAQAQHYPLAIEWFNRAYADVDKLNEFSQQSLLYQLGYSYAQLGELAESETWYRRAIAKGSADACVNLGASYEQRQQYQQAEAQYLSCLPDNESALLYLNLGTLYYNGLVKQDKGLGGRYWQLSAKLDPYDSDIQYNLGVYYLNTERDLDKARYYFSQCSWQESECASVLSHPLLIGRSAEQAHWQALRQGSVVEQRHLLEDRAKHLLPVPVYFEDETAEIMLQVQLNDKEWQKITATAQSREQLEKACTWLNRLIWVDTFSGANAQTYLQLNRGTLTLPLEWKYQGLRYQVLEQSGQWQCSAYPLKSNE</sequence>
<comment type="caution">
    <text evidence="2">The sequence shown here is derived from an EMBL/GenBank/DDBJ whole genome shotgun (WGS) entry which is preliminary data.</text>
</comment>
<keyword evidence="3" id="KW-1185">Reference proteome</keyword>
<evidence type="ECO:0000313" key="3">
    <source>
        <dbReference type="Proteomes" id="UP000017548"/>
    </source>
</evidence>
<dbReference type="InterPro" id="IPR006597">
    <property type="entry name" value="Sel1-like"/>
</dbReference>
<dbReference type="InterPro" id="IPR011990">
    <property type="entry name" value="TPR-like_helical_dom_sf"/>
</dbReference>
<evidence type="ECO:0000256" key="1">
    <source>
        <dbReference type="SAM" id="SignalP"/>
    </source>
</evidence>